<evidence type="ECO:0000313" key="10">
    <source>
        <dbReference type="Proteomes" id="UP001648503"/>
    </source>
</evidence>
<dbReference type="Proteomes" id="UP001648503">
    <property type="component" value="Unassembled WGS sequence"/>
</dbReference>
<keyword evidence="3" id="KW-0158">Chromosome</keyword>
<evidence type="ECO:0000256" key="6">
    <source>
        <dbReference type="ARBA" id="ARBA00023306"/>
    </source>
</evidence>
<gene>
    <name evidence="9" type="ORF">BASA50_008028</name>
</gene>
<organism evidence="9 10">
    <name type="scientific">Batrachochytrium salamandrivorans</name>
    <dbReference type="NCBI Taxonomy" id="1357716"/>
    <lineage>
        <taxon>Eukaryota</taxon>
        <taxon>Fungi</taxon>
        <taxon>Fungi incertae sedis</taxon>
        <taxon>Chytridiomycota</taxon>
        <taxon>Chytridiomycota incertae sedis</taxon>
        <taxon>Chytridiomycetes</taxon>
        <taxon>Rhizophydiales</taxon>
        <taxon>Rhizophydiales incertae sedis</taxon>
        <taxon>Batrachochytrium</taxon>
    </lineage>
</organism>
<name>A0ABQ8F5K9_9FUNG</name>
<sequence>MLATTDDSGYEHNRPSPDMIPTADECTESADISVLLGQLLQALTTPLPYSWKHPLTSISHGHLLFWTVDPAIAHPLRDIIGAPTFVIVSVKDTFAVDPSDVLDLCWKDVVHVGRNARTGESQNDSHGRIAIPACKWKSLIPIPLDECRHLLSEIMLQSEHQITVPIIAYTVSTTKEPLYYGLWPVNGKSLTIISLSYRGDVGFSGHHVASFKSIIPDIKEIPSKATCSAKYEILARPILMADDGKSYSTIDLNVAWDEYDLKPLCKPLNPSKSILTILNEPGCSDPESYVSLSHIRQQLNTLITWNRIRQDDPEWSSCSSDSRADTDPPQSNFPLSESVDAFLTEIKTSLETLNDPRPVTKVAEQSESNLTSSLCDFSPLKQREGYDFAEQVWIFCQRGRSRGDITDALTAIIEELETGRVLPCVAKDNLSNLANIIRSCLKVSVQKHAMDTKEQRDSIAATFDFWLEQPLECLVDAGLWKLKRDYEFYLLENNITSRHQLEFFMDASLSFDDQIVRLHCLHRTLELVLLIKSNILVLPVDILRSIVQSTLRYYIDLIEKHAESSISEGMILNVDKPLVVEVELPKFSAVVQKAVSTLTNCFEVSFWKAIFDAGVRHGRSMSHHIVLDGTNCLLSQPLSQNMDLHDSTLAHFKENMDSSDYAWNAQDHPPLKTLVIKLPTPQ</sequence>
<proteinExistence type="inferred from homology"/>
<comment type="similarity">
    <text evidence="2">Belongs to the ZWILCH family.</text>
</comment>
<comment type="subcellular location">
    <subcellularLocation>
        <location evidence="1">Chromosome</location>
        <location evidence="1">Centromere</location>
    </subcellularLocation>
</comment>
<reference evidence="9 10" key="1">
    <citation type="submission" date="2021-02" db="EMBL/GenBank/DDBJ databases">
        <title>Variation within the Batrachochytrium salamandrivorans European outbreak.</title>
        <authorList>
            <person name="Kelly M."/>
            <person name="Pasmans F."/>
            <person name="Shea T.P."/>
            <person name="Munoz J.F."/>
            <person name="Carranza S."/>
            <person name="Cuomo C.A."/>
            <person name="Martel A."/>
        </authorList>
    </citation>
    <scope>NUCLEOTIDE SEQUENCE [LARGE SCALE GENOMIC DNA]</scope>
    <source>
        <strain evidence="9 10">AMFP18/2</strain>
    </source>
</reference>
<evidence type="ECO:0000256" key="8">
    <source>
        <dbReference type="SAM" id="MobiDB-lite"/>
    </source>
</evidence>
<evidence type="ECO:0000256" key="1">
    <source>
        <dbReference type="ARBA" id="ARBA00004584"/>
    </source>
</evidence>
<dbReference type="Pfam" id="PF09817">
    <property type="entry name" value="Zwilch"/>
    <property type="match status" value="1"/>
</dbReference>
<keyword evidence="5" id="KW-0498">Mitosis</keyword>
<keyword evidence="7" id="KW-0137">Centromere</keyword>
<keyword evidence="4" id="KW-0132">Cell division</keyword>
<comment type="caution">
    <text evidence="9">The sequence shown here is derived from an EMBL/GenBank/DDBJ whole genome shotgun (WGS) entry which is preliminary data.</text>
</comment>
<dbReference type="EMBL" id="JAFCIX010000379">
    <property type="protein sequence ID" value="KAH6592412.1"/>
    <property type="molecule type" value="Genomic_DNA"/>
</dbReference>
<evidence type="ECO:0000256" key="3">
    <source>
        <dbReference type="ARBA" id="ARBA00022454"/>
    </source>
</evidence>
<keyword evidence="10" id="KW-1185">Reference proteome</keyword>
<dbReference type="InterPro" id="IPR018630">
    <property type="entry name" value="Zwilch"/>
</dbReference>
<dbReference type="Gene3D" id="1.20.58.730">
    <property type="match status" value="1"/>
</dbReference>
<accession>A0ABQ8F5K9</accession>
<evidence type="ECO:0000256" key="4">
    <source>
        <dbReference type="ARBA" id="ARBA00022618"/>
    </source>
</evidence>
<evidence type="ECO:0000256" key="2">
    <source>
        <dbReference type="ARBA" id="ARBA00009062"/>
    </source>
</evidence>
<evidence type="ECO:0000256" key="7">
    <source>
        <dbReference type="ARBA" id="ARBA00023328"/>
    </source>
</evidence>
<dbReference type="PANTHER" id="PTHR15995:SF1">
    <property type="entry name" value="PROTEIN ZWILCH HOMOLOG"/>
    <property type="match status" value="1"/>
</dbReference>
<dbReference type="Gene3D" id="1.10.287.1880">
    <property type="match status" value="1"/>
</dbReference>
<keyword evidence="6" id="KW-0131">Cell cycle</keyword>
<feature type="region of interest" description="Disordered" evidence="8">
    <location>
        <begin position="316"/>
        <end position="335"/>
    </location>
</feature>
<evidence type="ECO:0000313" key="9">
    <source>
        <dbReference type="EMBL" id="KAH6592412.1"/>
    </source>
</evidence>
<evidence type="ECO:0000256" key="5">
    <source>
        <dbReference type="ARBA" id="ARBA00022776"/>
    </source>
</evidence>
<dbReference type="PANTHER" id="PTHR15995">
    <property type="entry name" value="PROTEIN ZWILCH HOMOLOG"/>
    <property type="match status" value="1"/>
</dbReference>
<protein>
    <submittedName>
        <fullName evidence="9">Uncharacterized protein</fullName>
    </submittedName>
</protein>
<feature type="region of interest" description="Disordered" evidence="8">
    <location>
        <begin position="1"/>
        <end position="21"/>
    </location>
</feature>